<dbReference type="Proteomes" id="UP001153069">
    <property type="component" value="Unassembled WGS sequence"/>
</dbReference>
<feature type="signal peptide" evidence="2">
    <location>
        <begin position="1"/>
        <end position="20"/>
    </location>
</feature>
<sequence length="173" mass="19136">MAKLLLNFLFLMLTIRASFGFVPSCRRTQATHRIPLLQAAENDDNDGQPQQQPDPVETFMEQASQKGADKVRAMSIEERTRRAMLAEAVEDRIFTMYDDLEGLLQDGVPVSEQDREEIQSLAQEIKASQSQYETLVSGEPSVMLGTINDIGSPSSSNTQAPTEEDGIDGDAQQ</sequence>
<protein>
    <submittedName>
        <fullName evidence="3">Uncharacterized protein</fullName>
    </submittedName>
</protein>
<feature type="region of interest" description="Disordered" evidence="1">
    <location>
        <begin position="145"/>
        <end position="173"/>
    </location>
</feature>
<dbReference type="OrthoDB" id="46028at2759"/>
<evidence type="ECO:0000256" key="2">
    <source>
        <dbReference type="SAM" id="SignalP"/>
    </source>
</evidence>
<feature type="compositionally biased region" description="Polar residues" evidence="1">
    <location>
        <begin position="149"/>
        <end position="161"/>
    </location>
</feature>
<keyword evidence="4" id="KW-1185">Reference proteome</keyword>
<evidence type="ECO:0000313" key="3">
    <source>
        <dbReference type="EMBL" id="CAB9502053.1"/>
    </source>
</evidence>
<evidence type="ECO:0000256" key="1">
    <source>
        <dbReference type="SAM" id="MobiDB-lite"/>
    </source>
</evidence>
<feature type="chain" id="PRO_5040395832" evidence="2">
    <location>
        <begin position="21"/>
        <end position="173"/>
    </location>
</feature>
<name>A0A9N8DFK7_9STRA</name>
<dbReference type="EMBL" id="CAICTM010000125">
    <property type="protein sequence ID" value="CAB9502053.1"/>
    <property type="molecule type" value="Genomic_DNA"/>
</dbReference>
<organism evidence="3 4">
    <name type="scientific">Seminavis robusta</name>
    <dbReference type="NCBI Taxonomy" id="568900"/>
    <lineage>
        <taxon>Eukaryota</taxon>
        <taxon>Sar</taxon>
        <taxon>Stramenopiles</taxon>
        <taxon>Ochrophyta</taxon>
        <taxon>Bacillariophyta</taxon>
        <taxon>Bacillariophyceae</taxon>
        <taxon>Bacillariophycidae</taxon>
        <taxon>Naviculales</taxon>
        <taxon>Naviculaceae</taxon>
        <taxon>Seminavis</taxon>
    </lineage>
</organism>
<proteinExistence type="predicted"/>
<reference evidence="3" key="1">
    <citation type="submission" date="2020-06" db="EMBL/GenBank/DDBJ databases">
        <authorList>
            <consortium name="Plant Systems Biology data submission"/>
        </authorList>
    </citation>
    <scope>NUCLEOTIDE SEQUENCE</scope>
    <source>
        <strain evidence="3">D6</strain>
    </source>
</reference>
<accession>A0A9N8DFK7</accession>
<evidence type="ECO:0000313" key="4">
    <source>
        <dbReference type="Proteomes" id="UP001153069"/>
    </source>
</evidence>
<keyword evidence="2" id="KW-0732">Signal</keyword>
<dbReference type="AlphaFoldDB" id="A0A9N8DFK7"/>
<feature type="compositionally biased region" description="Acidic residues" evidence="1">
    <location>
        <begin position="162"/>
        <end position="173"/>
    </location>
</feature>
<gene>
    <name evidence="3" type="ORF">SEMRO_126_G060460.1</name>
</gene>
<comment type="caution">
    <text evidence="3">The sequence shown here is derived from an EMBL/GenBank/DDBJ whole genome shotgun (WGS) entry which is preliminary data.</text>
</comment>